<evidence type="ECO:0000256" key="11">
    <source>
        <dbReference type="SAM" id="MobiDB-lite"/>
    </source>
</evidence>
<dbReference type="InterPro" id="IPR001763">
    <property type="entry name" value="Rhodanese-like_dom"/>
</dbReference>
<evidence type="ECO:0000256" key="8">
    <source>
        <dbReference type="ARBA" id="ARBA00023212"/>
    </source>
</evidence>
<evidence type="ECO:0000256" key="9">
    <source>
        <dbReference type="ARBA" id="ARBA00023273"/>
    </source>
</evidence>
<dbReference type="PANTHER" id="PTHR44390:SF1">
    <property type="entry name" value="CENTROSOMAL PROTEIN OF 41 KDA"/>
    <property type="match status" value="1"/>
</dbReference>
<sequence>MQQYLTQQLHNQAINKKVKTNPKYSEVKSVINHGKTVRDVQIISDNLVAKRKGESFGRIKPSTIAKFLNETNNEESVFGLMGQANDYENKENNFDIMSQTGSVTSVAETVKSAVTASTEILGLTSETKFILLDLRDEEDYKKFHIRESISFPAPNISRDKVFGQLLRFKNQTDKIIAVYMNDERNGTHYAKLLHEKGFDNIYLVTGGIEGFMESHYELVEGNEMPEKPKPKQESKASKKTTGAPSQRSMMSSTSMSKMSTFSKK</sequence>
<evidence type="ECO:0000256" key="5">
    <source>
        <dbReference type="ARBA" id="ARBA00022794"/>
    </source>
</evidence>
<evidence type="ECO:0000256" key="4">
    <source>
        <dbReference type="ARBA" id="ARBA00022490"/>
    </source>
</evidence>
<evidence type="ECO:0000256" key="6">
    <source>
        <dbReference type="ARBA" id="ARBA00022927"/>
    </source>
</evidence>
<dbReference type="OrthoDB" id="70250at2759"/>
<keyword evidence="4" id="KW-0963">Cytoplasm</keyword>
<evidence type="ECO:0000256" key="10">
    <source>
        <dbReference type="ARBA" id="ARBA00038465"/>
    </source>
</evidence>
<dbReference type="PANTHER" id="PTHR44390">
    <property type="entry name" value="CENTROSOMAL PROTEIN OF 41 KDA"/>
    <property type="match status" value="1"/>
</dbReference>
<evidence type="ECO:0000313" key="13">
    <source>
        <dbReference type="EMBL" id="CDW78978.1"/>
    </source>
</evidence>
<dbReference type="AlphaFoldDB" id="A0A078ADL9"/>
<evidence type="ECO:0000259" key="12">
    <source>
        <dbReference type="PROSITE" id="PS50206"/>
    </source>
</evidence>
<feature type="compositionally biased region" description="Low complexity" evidence="11">
    <location>
        <begin position="248"/>
        <end position="264"/>
    </location>
</feature>
<keyword evidence="9" id="KW-0966">Cell projection</keyword>
<dbReference type="GO" id="GO:0060271">
    <property type="term" value="P:cilium assembly"/>
    <property type="evidence" value="ECO:0007669"/>
    <property type="project" value="TreeGrafter"/>
</dbReference>
<evidence type="ECO:0000256" key="2">
    <source>
        <dbReference type="ARBA" id="ARBA00004300"/>
    </source>
</evidence>
<accession>A0A078ADL9</accession>
<feature type="compositionally biased region" description="Basic and acidic residues" evidence="11">
    <location>
        <begin position="221"/>
        <end position="236"/>
    </location>
</feature>
<comment type="subcellular location">
    <subcellularLocation>
        <location evidence="1">Cytoplasm</location>
        <location evidence="1">Cytoskeleton</location>
        <location evidence="1">Cilium basal body</location>
    </subcellularLocation>
    <subcellularLocation>
        <location evidence="2">Cytoplasm</location>
        <location evidence="2">Cytoskeleton</location>
        <location evidence="2">Microtubule organizing center</location>
        <location evidence="2">Centrosome</location>
    </subcellularLocation>
</comment>
<dbReference type="InterPro" id="IPR036873">
    <property type="entry name" value="Rhodanese-like_dom_sf"/>
</dbReference>
<keyword evidence="8" id="KW-0206">Cytoskeleton</keyword>
<organism evidence="13 14">
    <name type="scientific">Stylonychia lemnae</name>
    <name type="common">Ciliate</name>
    <dbReference type="NCBI Taxonomy" id="5949"/>
    <lineage>
        <taxon>Eukaryota</taxon>
        <taxon>Sar</taxon>
        <taxon>Alveolata</taxon>
        <taxon>Ciliophora</taxon>
        <taxon>Intramacronucleata</taxon>
        <taxon>Spirotrichea</taxon>
        <taxon>Stichotrichia</taxon>
        <taxon>Sporadotrichida</taxon>
        <taxon>Oxytrichidae</taxon>
        <taxon>Stylonychinae</taxon>
        <taxon>Stylonychia</taxon>
    </lineage>
</organism>
<dbReference type="GO" id="GO:0005813">
    <property type="term" value="C:centrosome"/>
    <property type="evidence" value="ECO:0007669"/>
    <property type="project" value="UniProtKB-SubCell"/>
</dbReference>
<feature type="region of interest" description="Disordered" evidence="11">
    <location>
        <begin position="221"/>
        <end position="264"/>
    </location>
</feature>
<dbReference type="GO" id="GO:0036064">
    <property type="term" value="C:ciliary basal body"/>
    <property type="evidence" value="ECO:0007669"/>
    <property type="project" value="TreeGrafter"/>
</dbReference>
<dbReference type="InParanoid" id="A0A078ADL9"/>
<dbReference type="PROSITE" id="PS50206">
    <property type="entry name" value="RHODANESE_3"/>
    <property type="match status" value="1"/>
</dbReference>
<name>A0A078ADL9_STYLE</name>
<dbReference type="SUPFAM" id="SSF52821">
    <property type="entry name" value="Rhodanese/Cell cycle control phosphatase"/>
    <property type="match status" value="1"/>
</dbReference>
<feature type="domain" description="Rhodanese" evidence="12">
    <location>
        <begin position="125"/>
        <end position="220"/>
    </location>
</feature>
<keyword evidence="5" id="KW-0970">Cilium biogenesis/degradation</keyword>
<dbReference type="Proteomes" id="UP000039865">
    <property type="component" value="Unassembled WGS sequence"/>
</dbReference>
<dbReference type="EMBL" id="CCKQ01007585">
    <property type="protein sequence ID" value="CDW78978.1"/>
    <property type="molecule type" value="Genomic_DNA"/>
</dbReference>
<protein>
    <submittedName>
        <fullName evidence="13">Rhodanese domain containing protein</fullName>
    </submittedName>
</protein>
<proteinExistence type="inferred from homology"/>
<evidence type="ECO:0000256" key="1">
    <source>
        <dbReference type="ARBA" id="ARBA00004120"/>
    </source>
</evidence>
<evidence type="ECO:0000313" key="14">
    <source>
        <dbReference type="Proteomes" id="UP000039865"/>
    </source>
</evidence>
<evidence type="ECO:0000256" key="3">
    <source>
        <dbReference type="ARBA" id="ARBA00022448"/>
    </source>
</evidence>
<dbReference type="OMA" id="FMESHYE"/>
<keyword evidence="3" id="KW-0813">Transport</keyword>
<dbReference type="Gene3D" id="3.40.250.10">
    <property type="entry name" value="Rhodanese-like domain"/>
    <property type="match status" value="1"/>
</dbReference>
<gene>
    <name evidence="13" type="primary">Contig3044.g3252</name>
    <name evidence="13" type="ORF">STYLEM_7963</name>
</gene>
<keyword evidence="6" id="KW-0653">Protein transport</keyword>
<keyword evidence="14" id="KW-1185">Reference proteome</keyword>
<dbReference type="CDD" id="cd00158">
    <property type="entry name" value="RHOD"/>
    <property type="match status" value="1"/>
</dbReference>
<evidence type="ECO:0000256" key="7">
    <source>
        <dbReference type="ARBA" id="ARBA00023069"/>
    </source>
</evidence>
<dbReference type="GO" id="GO:0015031">
    <property type="term" value="P:protein transport"/>
    <property type="evidence" value="ECO:0007669"/>
    <property type="project" value="UniProtKB-KW"/>
</dbReference>
<dbReference type="Pfam" id="PF00581">
    <property type="entry name" value="Rhodanese"/>
    <property type="match status" value="1"/>
</dbReference>
<comment type="similarity">
    <text evidence="10">Belongs to the CEP41 family.</text>
</comment>
<dbReference type="InterPro" id="IPR051889">
    <property type="entry name" value="CEP41"/>
</dbReference>
<reference evidence="13 14" key="1">
    <citation type="submission" date="2014-06" db="EMBL/GenBank/DDBJ databases">
        <authorList>
            <person name="Swart Estienne"/>
        </authorList>
    </citation>
    <scope>NUCLEOTIDE SEQUENCE [LARGE SCALE GENOMIC DNA]</scope>
    <source>
        <strain evidence="13 14">130c</strain>
    </source>
</reference>
<keyword evidence="7" id="KW-0969">Cilium</keyword>
<dbReference type="SMART" id="SM00450">
    <property type="entry name" value="RHOD"/>
    <property type="match status" value="1"/>
</dbReference>